<evidence type="ECO:0000256" key="2">
    <source>
        <dbReference type="ARBA" id="ARBA00022692"/>
    </source>
</evidence>
<keyword evidence="3" id="KW-1133">Transmembrane helix</keyword>
<dbReference type="InterPro" id="IPR052719">
    <property type="entry name" value="CvpA-like"/>
</dbReference>
<dbReference type="KEGG" id="psin:CAK95_01960"/>
<dbReference type="InterPro" id="IPR003825">
    <property type="entry name" value="Colicin-V_CvpA"/>
</dbReference>
<dbReference type="EMBL" id="CP021112">
    <property type="protein sequence ID" value="ARP97979.1"/>
    <property type="molecule type" value="Genomic_DNA"/>
</dbReference>
<evidence type="ECO:0000313" key="6">
    <source>
        <dbReference type="Proteomes" id="UP000194137"/>
    </source>
</evidence>
<organism evidence="5 6">
    <name type="scientific">Pseudorhodoplanes sinuspersici</name>
    <dbReference type="NCBI Taxonomy" id="1235591"/>
    <lineage>
        <taxon>Bacteria</taxon>
        <taxon>Pseudomonadati</taxon>
        <taxon>Pseudomonadota</taxon>
        <taxon>Alphaproteobacteria</taxon>
        <taxon>Hyphomicrobiales</taxon>
        <taxon>Pseudorhodoplanes</taxon>
    </lineage>
</organism>
<accession>A0A1W6ZKV0</accession>
<proteinExistence type="predicted"/>
<dbReference type="RefSeq" id="WP_086086296.1">
    <property type="nucleotide sequence ID" value="NZ_CP021112.1"/>
</dbReference>
<name>A0A1W6ZKV0_9HYPH</name>
<reference evidence="5 6" key="1">
    <citation type="submission" date="2017-05" db="EMBL/GenBank/DDBJ databases">
        <title>Full genome sequence of Pseudorhodoplanes sinuspersici.</title>
        <authorList>
            <person name="Dastgheib S.M.M."/>
            <person name="Shavandi M."/>
            <person name="Tirandaz H."/>
        </authorList>
    </citation>
    <scope>NUCLEOTIDE SEQUENCE [LARGE SCALE GENOMIC DNA]</scope>
    <source>
        <strain evidence="5 6">RIPI110</strain>
    </source>
</reference>
<keyword evidence="2" id="KW-0812">Transmembrane</keyword>
<keyword evidence="4" id="KW-0472">Membrane</keyword>
<dbReference type="PANTHER" id="PTHR36926:SF1">
    <property type="entry name" value="COLICIN V PRODUCTION PROTEIN"/>
    <property type="match status" value="1"/>
</dbReference>
<sequence>MNLFDAAIVAAALVAIVMGYRSGLLRSLATIFGYVAAAPVAIMLTPKLAPYLPAMIPSAGESNGILFFVIFLVVGIVMAALLRSSVSAAVGEHVSTPDRIAGAALGAIRILLLAVLMVLVFDRLVSPKRQPGWLSQSQLRPALSYLGQQGVRSLPREVTAQLDRLKKERGL</sequence>
<gene>
    <name evidence="5" type="ORF">CAK95_01960</name>
</gene>
<protein>
    <submittedName>
        <fullName evidence="5">Uncharacterized protein</fullName>
    </submittedName>
</protein>
<dbReference type="Pfam" id="PF02674">
    <property type="entry name" value="Colicin_V"/>
    <property type="match status" value="1"/>
</dbReference>
<evidence type="ECO:0000313" key="5">
    <source>
        <dbReference type="EMBL" id="ARP97979.1"/>
    </source>
</evidence>
<keyword evidence="6" id="KW-1185">Reference proteome</keyword>
<dbReference type="AlphaFoldDB" id="A0A1W6ZKV0"/>
<comment type="subcellular location">
    <subcellularLocation>
        <location evidence="1">Membrane</location>
        <topology evidence="1">Multi-pass membrane protein</topology>
    </subcellularLocation>
</comment>
<dbReference type="Proteomes" id="UP000194137">
    <property type="component" value="Chromosome"/>
</dbReference>
<evidence type="ECO:0000256" key="4">
    <source>
        <dbReference type="ARBA" id="ARBA00023136"/>
    </source>
</evidence>
<dbReference type="PANTHER" id="PTHR36926">
    <property type="entry name" value="COLICIN V PRODUCTION PROTEIN"/>
    <property type="match status" value="1"/>
</dbReference>
<dbReference type="GO" id="GO:0016020">
    <property type="term" value="C:membrane"/>
    <property type="evidence" value="ECO:0007669"/>
    <property type="project" value="UniProtKB-SubCell"/>
</dbReference>
<dbReference type="STRING" id="1235591.CAK95_01960"/>
<dbReference type="OrthoDB" id="8138978at2"/>
<evidence type="ECO:0000256" key="3">
    <source>
        <dbReference type="ARBA" id="ARBA00022989"/>
    </source>
</evidence>
<dbReference type="GO" id="GO:0009403">
    <property type="term" value="P:toxin biosynthetic process"/>
    <property type="evidence" value="ECO:0007669"/>
    <property type="project" value="InterPro"/>
</dbReference>
<evidence type="ECO:0000256" key="1">
    <source>
        <dbReference type="ARBA" id="ARBA00004141"/>
    </source>
</evidence>